<feature type="transmembrane region" description="Helical" evidence="1">
    <location>
        <begin position="7"/>
        <end position="26"/>
    </location>
</feature>
<reference evidence="2" key="4">
    <citation type="submission" date="2023-12" db="EMBL/GenBank/DDBJ databases">
        <authorList>
            <person name="Sun Q."/>
            <person name="Inoue M."/>
        </authorList>
    </citation>
    <scope>NUCLEOTIDE SEQUENCE</scope>
    <source>
        <strain evidence="2">JCM 10667</strain>
    </source>
</reference>
<evidence type="ECO:0000313" key="4">
    <source>
        <dbReference type="Proteomes" id="UP000549343"/>
    </source>
</evidence>
<evidence type="ECO:0000313" key="2">
    <source>
        <dbReference type="EMBL" id="GAA0570870.1"/>
    </source>
</evidence>
<feature type="transmembrane region" description="Helical" evidence="1">
    <location>
        <begin position="108"/>
        <end position="126"/>
    </location>
</feature>
<reference evidence="3 4" key="3">
    <citation type="submission" date="2020-08" db="EMBL/GenBank/DDBJ databases">
        <title>Sequencing the genomes of 1000 actinobacteria strains.</title>
        <authorList>
            <person name="Klenk H.-P."/>
        </authorList>
    </citation>
    <scope>NUCLEOTIDE SEQUENCE [LARGE SCALE GENOMIC DNA]</scope>
    <source>
        <strain evidence="3 4">DSM 44772</strain>
    </source>
</reference>
<gene>
    <name evidence="3" type="ORF">F4557_004368</name>
    <name evidence="2" type="ORF">GCM10009546_37020</name>
</gene>
<evidence type="ECO:0000313" key="5">
    <source>
        <dbReference type="Proteomes" id="UP001501427"/>
    </source>
</evidence>
<dbReference type="InterPro" id="IPR036259">
    <property type="entry name" value="MFS_trans_sf"/>
</dbReference>
<dbReference type="Proteomes" id="UP001501427">
    <property type="component" value="Unassembled WGS sequence"/>
</dbReference>
<keyword evidence="5" id="KW-1185">Reference proteome</keyword>
<sequence>MKTRITAYAIGAGFILLGLWGVLTGTTNPRGWAFWFAGAVIVHDGIFVPFVLLLGALTTRVPASHRRFVQATLLVGGAVTLVALPMVLGFGQRADNPSILPLAYGRNLIIVLSVIAVVAVVWTALARHRKRSDDPR</sequence>
<dbReference type="Proteomes" id="UP000549343">
    <property type="component" value="Unassembled WGS sequence"/>
</dbReference>
<keyword evidence="1" id="KW-0812">Transmembrane</keyword>
<reference evidence="2" key="1">
    <citation type="journal article" date="2014" name="Int. J. Syst. Evol. Microbiol.">
        <title>Complete genome of a new Firmicutes species belonging to the dominant human colonic microbiota ('Ruminococcus bicirculans') reveals two chromosomes and a selective capacity to utilize plant glucans.</title>
        <authorList>
            <consortium name="NISC Comparative Sequencing Program"/>
            <person name="Wegmann U."/>
            <person name="Louis P."/>
            <person name="Goesmann A."/>
            <person name="Henrissat B."/>
            <person name="Duncan S.H."/>
            <person name="Flint H.J."/>
        </authorList>
    </citation>
    <scope>NUCLEOTIDE SEQUENCE</scope>
    <source>
        <strain evidence="2">JCM 10667</strain>
    </source>
</reference>
<keyword evidence="1" id="KW-0472">Membrane</keyword>
<protein>
    <submittedName>
        <fullName evidence="3">Uncharacterized protein</fullName>
    </submittedName>
</protein>
<reference evidence="5" key="2">
    <citation type="journal article" date="2019" name="Int. J. Syst. Evol. Microbiol.">
        <title>The Global Catalogue of Microorganisms (GCM) 10K type strain sequencing project: providing services to taxonomists for standard genome sequencing and annotation.</title>
        <authorList>
            <consortium name="The Broad Institute Genomics Platform"/>
            <consortium name="The Broad Institute Genome Sequencing Center for Infectious Disease"/>
            <person name="Wu L."/>
            <person name="Ma J."/>
        </authorList>
    </citation>
    <scope>NUCLEOTIDE SEQUENCE [LARGE SCALE GENOMIC DNA]</scope>
    <source>
        <strain evidence="5">JCM 10667</strain>
    </source>
</reference>
<proteinExistence type="predicted"/>
<name>A0A7W7IFB8_9ACTN</name>
<dbReference type="EMBL" id="BAAAHD010000032">
    <property type="protein sequence ID" value="GAA0570870.1"/>
    <property type="molecule type" value="Genomic_DNA"/>
</dbReference>
<feature type="transmembrane region" description="Helical" evidence="1">
    <location>
        <begin position="32"/>
        <end position="56"/>
    </location>
</feature>
<dbReference type="AlphaFoldDB" id="A0A7W7IFB8"/>
<comment type="caution">
    <text evidence="3">The sequence shown here is derived from an EMBL/GenBank/DDBJ whole genome shotgun (WGS) entry which is preliminary data.</text>
</comment>
<organism evidence="3 4">
    <name type="scientific">Actinomadura livida</name>
    <dbReference type="NCBI Taxonomy" id="79909"/>
    <lineage>
        <taxon>Bacteria</taxon>
        <taxon>Bacillati</taxon>
        <taxon>Actinomycetota</taxon>
        <taxon>Actinomycetes</taxon>
        <taxon>Streptosporangiales</taxon>
        <taxon>Thermomonosporaceae</taxon>
        <taxon>Actinomadura</taxon>
    </lineage>
</organism>
<evidence type="ECO:0000313" key="3">
    <source>
        <dbReference type="EMBL" id="MBB4775950.1"/>
    </source>
</evidence>
<feature type="transmembrane region" description="Helical" evidence="1">
    <location>
        <begin position="68"/>
        <end position="88"/>
    </location>
</feature>
<evidence type="ECO:0000256" key="1">
    <source>
        <dbReference type="SAM" id="Phobius"/>
    </source>
</evidence>
<dbReference type="EMBL" id="JACHMV010000001">
    <property type="protein sequence ID" value="MBB4775950.1"/>
    <property type="molecule type" value="Genomic_DNA"/>
</dbReference>
<keyword evidence="1" id="KW-1133">Transmembrane helix</keyword>
<dbReference type="SUPFAM" id="SSF103473">
    <property type="entry name" value="MFS general substrate transporter"/>
    <property type="match status" value="1"/>
</dbReference>
<dbReference type="RefSeq" id="WP_184885558.1">
    <property type="nucleotide sequence ID" value="NZ_BAAAHD010000032.1"/>
</dbReference>
<accession>A0A7W7IFB8</accession>